<keyword evidence="3" id="KW-1185">Reference proteome</keyword>
<evidence type="ECO:0000256" key="1">
    <source>
        <dbReference type="SAM" id="MobiDB-lite"/>
    </source>
</evidence>
<dbReference type="Proteomes" id="UP001417504">
    <property type="component" value="Unassembled WGS sequence"/>
</dbReference>
<organism evidence="2 3">
    <name type="scientific">Stephania japonica</name>
    <dbReference type="NCBI Taxonomy" id="461633"/>
    <lineage>
        <taxon>Eukaryota</taxon>
        <taxon>Viridiplantae</taxon>
        <taxon>Streptophyta</taxon>
        <taxon>Embryophyta</taxon>
        <taxon>Tracheophyta</taxon>
        <taxon>Spermatophyta</taxon>
        <taxon>Magnoliopsida</taxon>
        <taxon>Ranunculales</taxon>
        <taxon>Menispermaceae</taxon>
        <taxon>Menispermoideae</taxon>
        <taxon>Cissampelideae</taxon>
        <taxon>Stephania</taxon>
    </lineage>
</organism>
<reference evidence="2 3" key="1">
    <citation type="submission" date="2024-01" db="EMBL/GenBank/DDBJ databases">
        <title>Genome assemblies of Stephania.</title>
        <authorList>
            <person name="Yang L."/>
        </authorList>
    </citation>
    <scope>NUCLEOTIDE SEQUENCE [LARGE SCALE GENOMIC DNA]</scope>
    <source>
        <strain evidence="2">QJT</strain>
        <tissue evidence="2">Leaf</tissue>
    </source>
</reference>
<name>A0AAP0PB79_9MAGN</name>
<sequence length="363" mass="40879">MDSQMQQLQHSNGQRAQVEKLLNPIADHVFEQMLLIAQHITDYSVTITTHVPYRFEFYNDEPITAMEDIEAYYLLIRPIHHRPYHIYCNVSVSMISKFFHDLAFRLKGSDGFGELGEDDQKVIDTLSIFTWVVVDSLRFWGFAESAMSEIGARPSPDHNEVPGLLNGGFVDSENALRRAGTPTVIDVPDHDQRRFLLRKDNGDRLVVDAKANRGRDQAKMLNEGERSSSLFHLVTSIFRRKSGSSNRGTGRSRHSATDSHSMSLASCSPTLCVVGTTSHSMPKPSKGGLVVVVKIKIMSSWAPCPVFNHWVLPNNSVDPDLDLRSYLWKGSADESHQLRQYSESRRVSRAARGVGVLRRARTN</sequence>
<protein>
    <submittedName>
        <fullName evidence="2">Uncharacterized protein</fullName>
    </submittedName>
</protein>
<feature type="region of interest" description="Disordered" evidence="1">
    <location>
        <begin position="241"/>
        <end position="263"/>
    </location>
</feature>
<gene>
    <name evidence="2" type="ORF">Sjap_007328</name>
</gene>
<dbReference type="EMBL" id="JBBNAE010000003">
    <property type="protein sequence ID" value="KAK9136734.1"/>
    <property type="molecule type" value="Genomic_DNA"/>
</dbReference>
<evidence type="ECO:0000313" key="2">
    <source>
        <dbReference type="EMBL" id="KAK9136734.1"/>
    </source>
</evidence>
<proteinExistence type="predicted"/>
<dbReference type="AlphaFoldDB" id="A0AAP0PB79"/>
<evidence type="ECO:0000313" key="3">
    <source>
        <dbReference type="Proteomes" id="UP001417504"/>
    </source>
</evidence>
<comment type="caution">
    <text evidence="2">The sequence shown here is derived from an EMBL/GenBank/DDBJ whole genome shotgun (WGS) entry which is preliminary data.</text>
</comment>
<accession>A0AAP0PB79</accession>